<dbReference type="PANTHER" id="PTHR22142:SF2">
    <property type="entry name" value="KINETOCHORE PROTEIN SPC24"/>
    <property type="match status" value="1"/>
</dbReference>
<comment type="subcellular location">
    <subcellularLocation>
        <location evidence="12">Nucleus</location>
    </subcellularLocation>
    <subcellularLocation>
        <location evidence="12">Chromosome</location>
        <location evidence="12">Centromere</location>
        <location evidence="12">Kinetochore</location>
    </subcellularLocation>
</comment>
<evidence type="ECO:0000313" key="14">
    <source>
        <dbReference type="EMBL" id="PIK51779.1"/>
    </source>
</evidence>
<dbReference type="Gene3D" id="3.30.160.570">
    <property type="entry name" value="Ncd80 complex, Spc24 subunit"/>
    <property type="match status" value="1"/>
</dbReference>
<keyword evidence="15" id="KW-1185">Reference proteome</keyword>
<proteinExistence type="inferred from homology"/>
<dbReference type="Pfam" id="PF08286">
    <property type="entry name" value="Spc24"/>
    <property type="match status" value="1"/>
</dbReference>
<dbReference type="EMBL" id="MRZV01000356">
    <property type="protein sequence ID" value="PIK51779.1"/>
    <property type="molecule type" value="Genomic_DNA"/>
</dbReference>
<evidence type="ECO:0000256" key="9">
    <source>
        <dbReference type="ARBA" id="ARBA00023306"/>
    </source>
</evidence>
<evidence type="ECO:0000256" key="13">
    <source>
        <dbReference type="SAM" id="MobiDB-lite"/>
    </source>
</evidence>
<dbReference type="PANTHER" id="PTHR22142">
    <property type="match status" value="1"/>
</dbReference>
<comment type="subunit">
    <text evidence="12">Component of the NDC80 complex.</text>
</comment>
<dbReference type="GO" id="GO:0005634">
    <property type="term" value="C:nucleus"/>
    <property type="evidence" value="ECO:0007669"/>
    <property type="project" value="UniProtKB-SubCell"/>
</dbReference>
<dbReference type="GO" id="GO:0008017">
    <property type="term" value="F:microtubule binding"/>
    <property type="evidence" value="ECO:0007669"/>
    <property type="project" value="TreeGrafter"/>
</dbReference>
<feature type="region of interest" description="Disordered" evidence="13">
    <location>
        <begin position="124"/>
        <end position="144"/>
    </location>
</feature>
<evidence type="ECO:0000256" key="4">
    <source>
        <dbReference type="ARBA" id="ARBA00022618"/>
    </source>
</evidence>
<evidence type="ECO:0000256" key="1">
    <source>
        <dbReference type="ARBA" id="ARBA00007804"/>
    </source>
</evidence>
<keyword evidence="8 12" id="KW-0539">Nucleus</keyword>
<comment type="similarity">
    <text evidence="1 12">Belongs to the SPC24 family.</text>
</comment>
<dbReference type="InterPro" id="IPR013252">
    <property type="entry name" value="Ndc80_Spc24"/>
</dbReference>
<keyword evidence="5 12" id="KW-0498">Mitosis</keyword>
<sequence length="214" mass="24339">MSSSIGTVLDNIEQGNAEDAVTNIINMLTNPEEVEKIREFGDTMRSVQAEQQKQQSQVQDIIKGLLTLKDEEGAAAEALKSSMPQQEQNKEAERLLSDACQEVEKVQNGSPLQRNHRFSKTAVRTGRERVSTYRTERNCERGNHSDTPKTRYNISLYTCITGIKWDYECPPEQIKGYISTTTDVRPFSLNSQQNSKYFITNYLWDLVGSAYQTK</sequence>
<evidence type="ECO:0000256" key="11">
    <source>
        <dbReference type="ARBA" id="ARBA00045419"/>
    </source>
</evidence>
<keyword evidence="3 12" id="KW-0158">Chromosome</keyword>
<feature type="compositionally biased region" description="Basic and acidic residues" evidence="13">
    <location>
        <begin position="125"/>
        <end position="144"/>
    </location>
</feature>
<evidence type="ECO:0000256" key="10">
    <source>
        <dbReference type="ARBA" id="ARBA00023328"/>
    </source>
</evidence>
<evidence type="ECO:0000256" key="8">
    <source>
        <dbReference type="ARBA" id="ARBA00023242"/>
    </source>
</evidence>
<dbReference type="OrthoDB" id="6432863at2759"/>
<evidence type="ECO:0000256" key="6">
    <source>
        <dbReference type="ARBA" id="ARBA00022838"/>
    </source>
</evidence>
<protein>
    <recommendedName>
        <fullName evidence="2 12">Kinetochore protein Spc24</fullName>
    </recommendedName>
</protein>
<comment type="function">
    <text evidence="11">Acts as a component of the essential kinetochore-associated NDC80 complex, which is required for chromosome segregation and spindle checkpoint activity. Required for kinetochore integrity and the organization of stable microtubule binding sites in the outer plate of the kinetochore. The NDC80 complex synergistically enhances the affinity of the SKA1 complex for microtubules and may allow the NDC80 complex to track depolymerizing microtubules.</text>
</comment>
<evidence type="ECO:0000256" key="5">
    <source>
        <dbReference type="ARBA" id="ARBA00022776"/>
    </source>
</evidence>
<organism evidence="14 15">
    <name type="scientific">Stichopus japonicus</name>
    <name type="common">Sea cucumber</name>
    <dbReference type="NCBI Taxonomy" id="307972"/>
    <lineage>
        <taxon>Eukaryota</taxon>
        <taxon>Metazoa</taxon>
        <taxon>Echinodermata</taxon>
        <taxon>Eleutherozoa</taxon>
        <taxon>Echinozoa</taxon>
        <taxon>Holothuroidea</taxon>
        <taxon>Aspidochirotacea</taxon>
        <taxon>Aspidochirotida</taxon>
        <taxon>Stichopodidae</taxon>
        <taxon>Apostichopus</taxon>
    </lineage>
</organism>
<evidence type="ECO:0000256" key="3">
    <source>
        <dbReference type="ARBA" id="ARBA00022454"/>
    </source>
</evidence>
<name>A0A2G8KUV8_STIJA</name>
<keyword evidence="6 12" id="KW-0995">Kinetochore</keyword>
<evidence type="ECO:0000256" key="2">
    <source>
        <dbReference type="ARBA" id="ARBA00013690"/>
    </source>
</evidence>
<keyword evidence="10 12" id="KW-0137">Centromere</keyword>
<dbReference type="Proteomes" id="UP000230750">
    <property type="component" value="Unassembled WGS sequence"/>
</dbReference>
<evidence type="ECO:0000256" key="12">
    <source>
        <dbReference type="RuleBase" id="RU368011"/>
    </source>
</evidence>
<evidence type="ECO:0000256" key="7">
    <source>
        <dbReference type="ARBA" id="ARBA00023054"/>
    </source>
</evidence>
<comment type="caution">
    <text evidence="14">The sequence shown here is derived from an EMBL/GenBank/DDBJ whole genome shotgun (WGS) entry which is preliminary data.</text>
</comment>
<dbReference type="GO" id="GO:0051301">
    <property type="term" value="P:cell division"/>
    <property type="evidence" value="ECO:0007669"/>
    <property type="project" value="UniProtKB-UniRule"/>
</dbReference>
<accession>A0A2G8KUV8</accession>
<keyword evidence="9 12" id="KW-0131">Cell cycle</keyword>
<evidence type="ECO:0000313" key="15">
    <source>
        <dbReference type="Proteomes" id="UP000230750"/>
    </source>
</evidence>
<dbReference type="STRING" id="307972.A0A2G8KUV8"/>
<gene>
    <name evidence="14" type="ORF">BSL78_11303</name>
</gene>
<dbReference type="CDD" id="cd11565">
    <property type="entry name" value="RWD_Spc24"/>
    <property type="match status" value="1"/>
</dbReference>
<dbReference type="GO" id="GO:0007059">
    <property type="term" value="P:chromosome segregation"/>
    <property type="evidence" value="ECO:0007669"/>
    <property type="project" value="TreeGrafter"/>
</dbReference>
<keyword evidence="7" id="KW-0175">Coiled coil</keyword>
<keyword evidence="4 12" id="KW-0132">Cell division</keyword>
<dbReference type="GO" id="GO:0031262">
    <property type="term" value="C:Ndc80 complex"/>
    <property type="evidence" value="ECO:0007669"/>
    <property type="project" value="TreeGrafter"/>
</dbReference>
<dbReference type="AlphaFoldDB" id="A0A2G8KUV8"/>
<reference evidence="14 15" key="1">
    <citation type="journal article" date="2017" name="PLoS Biol.">
        <title>The sea cucumber genome provides insights into morphological evolution and visceral regeneration.</title>
        <authorList>
            <person name="Zhang X."/>
            <person name="Sun L."/>
            <person name="Yuan J."/>
            <person name="Sun Y."/>
            <person name="Gao Y."/>
            <person name="Zhang L."/>
            <person name="Li S."/>
            <person name="Dai H."/>
            <person name="Hamel J.F."/>
            <person name="Liu C."/>
            <person name="Yu Y."/>
            <person name="Liu S."/>
            <person name="Lin W."/>
            <person name="Guo K."/>
            <person name="Jin S."/>
            <person name="Xu P."/>
            <person name="Storey K.B."/>
            <person name="Huan P."/>
            <person name="Zhang T."/>
            <person name="Zhou Y."/>
            <person name="Zhang J."/>
            <person name="Lin C."/>
            <person name="Li X."/>
            <person name="Xing L."/>
            <person name="Huo D."/>
            <person name="Sun M."/>
            <person name="Wang L."/>
            <person name="Mercier A."/>
            <person name="Li F."/>
            <person name="Yang H."/>
            <person name="Xiang J."/>
        </authorList>
    </citation>
    <scope>NUCLEOTIDE SEQUENCE [LARGE SCALE GENOMIC DNA]</scope>
    <source>
        <strain evidence="14">Shaxun</strain>
        <tissue evidence="14">Muscle</tissue>
    </source>
</reference>